<dbReference type="AlphaFoldDB" id="A0A7J6WR92"/>
<evidence type="ECO:0000313" key="6">
    <source>
        <dbReference type="EMBL" id="KAF5199894.1"/>
    </source>
</evidence>
<evidence type="ECO:0000256" key="2">
    <source>
        <dbReference type="ARBA" id="ARBA00005581"/>
    </source>
</evidence>
<comment type="caution">
    <text evidence="6">The sequence shown here is derived from an EMBL/GenBank/DDBJ whole genome shotgun (WGS) entry which is preliminary data.</text>
</comment>
<dbReference type="EMBL" id="JABWDY010011334">
    <property type="protein sequence ID" value="KAF5199894.1"/>
    <property type="molecule type" value="Genomic_DNA"/>
</dbReference>
<evidence type="ECO:0000256" key="5">
    <source>
        <dbReference type="ARBA" id="ARBA00022729"/>
    </source>
</evidence>
<accession>A0A7J6WR92</accession>
<keyword evidence="5" id="KW-0732">Signal</keyword>
<evidence type="ECO:0000256" key="3">
    <source>
        <dbReference type="ARBA" id="ARBA00022471"/>
    </source>
</evidence>
<dbReference type="Proteomes" id="UP000554482">
    <property type="component" value="Unassembled WGS sequence"/>
</dbReference>
<name>A0A7J6WR92_THATH</name>
<keyword evidence="3" id="KW-0713">Self-incompatibility</keyword>
<evidence type="ECO:0008006" key="8">
    <source>
        <dbReference type="Google" id="ProtNLM"/>
    </source>
</evidence>
<reference evidence="6 7" key="1">
    <citation type="submission" date="2020-06" db="EMBL/GenBank/DDBJ databases">
        <title>Transcriptomic and genomic resources for Thalictrum thalictroides and T. hernandezii: Facilitating candidate gene discovery in an emerging model plant lineage.</title>
        <authorList>
            <person name="Arias T."/>
            <person name="Riano-Pachon D.M."/>
            <person name="Di Stilio V.S."/>
        </authorList>
    </citation>
    <scope>NUCLEOTIDE SEQUENCE [LARGE SCALE GENOMIC DNA]</scope>
    <source>
        <strain evidence="7">cv. WT478/WT964</strain>
        <tissue evidence="6">Leaves</tissue>
    </source>
</reference>
<evidence type="ECO:0000256" key="1">
    <source>
        <dbReference type="ARBA" id="ARBA00004613"/>
    </source>
</evidence>
<dbReference type="GO" id="GO:0060320">
    <property type="term" value="P:rejection of self pollen"/>
    <property type="evidence" value="ECO:0007669"/>
    <property type="project" value="UniProtKB-KW"/>
</dbReference>
<gene>
    <name evidence="6" type="ORF">FRX31_010513</name>
</gene>
<dbReference type="GO" id="GO:0005576">
    <property type="term" value="C:extracellular region"/>
    <property type="evidence" value="ECO:0007669"/>
    <property type="project" value="UniProtKB-SubCell"/>
</dbReference>
<proteinExistence type="inferred from homology"/>
<comment type="similarity">
    <text evidence="2">Belongs to the plant self-incompatibility (S1) protein family.</text>
</comment>
<comment type="subcellular location">
    <subcellularLocation>
        <location evidence="1">Secreted</location>
    </subcellularLocation>
</comment>
<protein>
    <recommendedName>
        <fullName evidence="8">S-protein homolog</fullName>
    </recommendedName>
</protein>
<keyword evidence="7" id="KW-1185">Reference proteome</keyword>
<dbReference type="Pfam" id="PF05938">
    <property type="entry name" value="Self-incomp_S1"/>
    <property type="match status" value="1"/>
</dbReference>
<sequence length="103" mass="12690">MTNNIGKPIWYHCKTYEDDFPAAMLQPDEEQNWKFYNMETVVFCEMGNQMPLWRDNVELFNDGLWGYHMEWSLRMKGIYRWESSLWGSISGNNKWIRQYEWIY</sequence>
<evidence type="ECO:0000313" key="7">
    <source>
        <dbReference type="Proteomes" id="UP000554482"/>
    </source>
</evidence>
<organism evidence="6 7">
    <name type="scientific">Thalictrum thalictroides</name>
    <name type="common">Rue-anemone</name>
    <name type="synonym">Anemone thalictroides</name>
    <dbReference type="NCBI Taxonomy" id="46969"/>
    <lineage>
        <taxon>Eukaryota</taxon>
        <taxon>Viridiplantae</taxon>
        <taxon>Streptophyta</taxon>
        <taxon>Embryophyta</taxon>
        <taxon>Tracheophyta</taxon>
        <taxon>Spermatophyta</taxon>
        <taxon>Magnoliopsida</taxon>
        <taxon>Ranunculales</taxon>
        <taxon>Ranunculaceae</taxon>
        <taxon>Thalictroideae</taxon>
        <taxon>Thalictrum</taxon>
    </lineage>
</organism>
<evidence type="ECO:0000256" key="4">
    <source>
        <dbReference type="ARBA" id="ARBA00022525"/>
    </source>
</evidence>
<dbReference type="InterPro" id="IPR010264">
    <property type="entry name" value="Self-incomp_S1"/>
</dbReference>
<keyword evidence="4" id="KW-0964">Secreted</keyword>